<evidence type="ECO:0000256" key="2">
    <source>
        <dbReference type="RuleBase" id="RU003844"/>
    </source>
</evidence>
<evidence type="ECO:0000256" key="3">
    <source>
        <dbReference type="RuleBase" id="RU003845"/>
    </source>
</evidence>
<evidence type="ECO:0000313" key="6">
    <source>
        <dbReference type="Proteomes" id="UP001469553"/>
    </source>
</evidence>
<evidence type="ECO:0000313" key="5">
    <source>
        <dbReference type="EMBL" id="MEQ2296410.1"/>
    </source>
</evidence>
<dbReference type="PANTHER" id="PTHR10972:SF15">
    <property type="entry name" value="OXYSTEROL-BINDING PROTEIN-RELATED PROTEIN 3"/>
    <property type="match status" value="1"/>
</dbReference>
<comment type="similarity">
    <text evidence="2">Belongs to the OSBP family.</text>
</comment>
<keyword evidence="6" id="KW-1185">Reference proteome</keyword>
<keyword evidence="3" id="KW-0813">Transport</keyword>
<feature type="non-terminal residue" evidence="5">
    <location>
        <position position="1"/>
    </location>
</feature>
<sequence length="499" mass="56334">VPSCISFASVRLHASNPNLSTAALGNDKVDPESLDSHFDVAKLQEDFCRVATDLHTTMKSALSSLTSERERLKQCLDHDSHPPTSPQVVNMKNTLAAKPDSAEDSHPLVHQVSNESRASIAESLSEFFDAQEVLLSASSSENEVSDDDSNISDISDNISMDNFSNETEIERPNSGSVEEGAVLCSRRSCLPTPSPTNNTVSLWNILRNNIGKDLSKVTMPVHLNEPLNALQRLCEELEYSELLDRAAVTQDPFERMIYIATFVVSGYASSFYRTGGKPFNPVLGETYECDRPDKGFRFVAEQVSHHPPISACHAESKNFVFWQDVRCKNKFWGKSMEIVPVGTTHVTLPRFGDHYEWNKVTSCIHNILSGQRWIEHYGEISIKNSHSDVCQCKITFIKVKDTTESIQGDVLLVYNMKFNFNKRLLVIVDSYRTFQENSKLILQKLIVQIYKFQIFRAISNSFLHINCSVKSFQKHLSMLLSNMHMQMWSLGHRPMKSAE</sequence>
<protein>
    <recommendedName>
        <fullName evidence="3">Oxysterol-binding protein</fullName>
    </recommendedName>
</protein>
<keyword evidence="1" id="KW-0446">Lipid-binding</keyword>
<dbReference type="InterPro" id="IPR018494">
    <property type="entry name" value="Oxysterol-bd_CS"/>
</dbReference>
<dbReference type="InterPro" id="IPR037239">
    <property type="entry name" value="OSBP_sf"/>
</dbReference>
<reference evidence="5 6" key="1">
    <citation type="submission" date="2021-06" db="EMBL/GenBank/DDBJ databases">
        <authorList>
            <person name="Palmer J.M."/>
        </authorList>
    </citation>
    <scope>NUCLEOTIDE SEQUENCE [LARGE SCALE GENOMIC DNA]</scope>
    <source>
        <strain evidence="5 6">AS_MEX2019</strain>
        <tissue evidence="5">Muscle</tissue>
    </source>
</reference>
<evidence type="ECO:0000256" key="1">
    <source>
        <dbReference type="ARBA" id="ARBA00023121"/>
    </source>
</evidence>
<dbReference type="EMBL" id="JAHRIP010039977">
    <property type="protein sequence ID" value="MEQ2296410.1"/>
    <property type="molecule type" value="Genomic_DNA"/>
</dbReference>
<evidence type="ECO:0000256" key="4">
    <source>
        <dbReference type="SAM" id="MobiDB-lite"/>
    </source>
</evidence>
<dbReference type="PANTHER" id="PTHR10972">
    <property type="entry name" value="OXYSTEROL-BINDING PROTEIN-RELATED"/>
    <property type="match status" value="1"/>
</dbReference>
<dbReference type="Proteomes" id="UP001469553">
    <property type="component" value="Unassembled WGS sequence"/>
</dbReference>
<dbReference type="InterPro" id="IPR000648">
    <property type="entry name" value="Oxysterol-bd"/>
</dbReference>
<name>A0ABV0YRC4_9TELE</name>
<dbReference type="Gene3D" id="2.40.160.120">
    <property type="match status" value="1"/>
</dbReference>
<proteinExistence type="inferred from homology"/>
<dbReference type="SUPFAM" id="SSF144000">
    <property type="entry name" value="Oxysterol-binding protein-like"/>
    <property type="match status" value="1"/>
</dbReference>
<organism evidence="5 6">
    <name type="scientific">Ameca splendens</name>
    <dbReference type="NCBI Taxonomy" id="208324"/>
    <lineage>
        <taxon>Eukaryota</taxon>
        <taxon>Metazoa</taxon>
        <taxon>Chordata</taxon>
        <taxon>Craniata</taxon>
        <taxon>Vertebrata</taxon>
        <taxon>Euteleostomi</taxon>
        <taxon>Actinopterygii</taxon>
        <taxon>Neopterygii</taxon>
        <taxon>Teleostei</taxon>
        <taxon>Neoteleostei</taxon>
        <taxon>Acanthomorphata</taxon>
        <taxon>Ovalentaria</taxon>
        <taxon>Atherinomorphae</taxon>
        <taxon>Cyprinodontiformes</taxon>
        <taxon>Goodeidae</taxon>
        <taxon>Ameca</taxon>
    </lineage>
</organism>
<gene>
    <name evidence="5" type="ORF">AMECASPLE_024604</name>
</gene>
<comment type="caution">
    <text evidence="5">The sequence shown here is derived from an EMBL/GenBank/DDBJ whole genome shotgun (WGS) entry which is preliminary data.</text>
</comment>
<feature type="region of interest" description="Disordered" evidence="4">
    <location>
        <begin position="139"/>
        <end position="159"/>
    </location>
</feature>
<dbReference type="Pfam" id="PF01237">
    <property type="entry name" value="Oxysterol_BP"/>
    <property type="match status" value="1"/>
</dbReference>
<dbReference type="PROSITE" id="PS01013">
    <property type="entry name" value="OSBP"/>
    <property type="match status" value="1"/>
</dbReference>
<accession>A0ABV0YRC4</accession>
<keyword evidence="3" id="KW-0445">Lipid transport</keyword>